<keyword evidence="3" id="KW-1185">Reference proteome</keyword>
<dbReference type="EMBL" id="JAKWBI020000226">
    <property type="protein sequence ID" value="KAJ2898550.1"/>
    <property type="molecule type" value="Genomic_DNA"/>
</dbReference>
<sequence length="279" mass="31232">MSENITNGTEEKQRRQLVDRKFTVAHPKHCSTKVPGGVTKAALADLAERGIRQGHMSTFHGASNEQYFLHSVFMSPQQTSVLYSYSFGDEPVRYVVIGWGSNAVAEANRAYLATEGSRITERRGAQKCSDPGVRFGRFNLGIMKGIMLFAHTRSGQVEEEGYDEQDEGQKTAEETASARLAKRQKSEAIDPKRYFIPWRGEDTETGENHWDPNGTQTGYIGFKDDKMLSFDGEINAAYFGDYCNISGYQAGKAVFGPAVVPCEDSSGRQYHERRASRWR</sequence>
<feature type="compositionally biased region" description="Acidic residues" evidence="1">
    <location>
        <begin position="157"/>
        <end position="166"/>
    </location>
</feature>
<name>A0AAD5RTP5_9PEZI</name>
<reference evidence="2" key="1">
    <citation type="submission" date="2022-07" db="EMBL/GenBank/DDBJ databases">
        <title>Draft genome sequence of Zalerion maritima ATCC 34329, a (micro)plastics degrading marine fungus.</title>
        <authorList>
            <person name="Paco A."/>
            <person name="Goncalves M.F.M."/>
            <person name="Rocha-Santos T.A.P."/>
            <person name="Alves A."/>
        </authorList>
    </citation>
    <scope>NUCLEOTIDE SEQUENCE</scope>
    <source>
        <strain evidence="2">ATCC 34329</strain>
    </source>
</reference>
<protein>
    <submittedName>
        <fullName evidence="2">AT hook motif family protein [Metarhizium anisopliae ARSEF 23]</fullName>
    </submittedName>
</protein>
<comment type="caution">
    <text evidence="2">The sequence shown here is derived from an EMBL/GenBank/DDBJ whole genome shotgun (WGS) entry which is preliminary data.</text>
</comment>
<evidence type="ECO:0000256" key="1">
    <source>
        <dbReference type="SAM" id="MobiDB-lite"/>
    </source>
</evidence>
<evidence type="ECO:0000313" key="3">
    <source>
        <dbReference type="Proteomes" id="UP001201980"/>
    </source>
</evidence>
<evidence type="ECO:0000313" key="2">
    <source>
        <dbReference type="EMBL" id="KAJ2898550.1"/>
    </source>
</evidence>
<dbReference type="AlphaFoldDB" id="A0AAD5RTP5"/>
<organism evidence="2 3">
    <name type="scientific">Zalerion maritima</name>
    <dbReference type="NCBI Taxonomy" id="339359"/>
    <lineage>
        <taxon>Eukaryota</taxon>
        <taxon>Fungi</taxon>
        <taxon>Dikarya</taxon>
        <taxon>Ascomycota</taxon>
        <taxon>Pezizomycotina</taxon>
        <taxon>Sordariomycetes</taxon>
        <taxon>Lulworthiomycetidae</taxon>
        <taxon>Lulworthiales</taxon>
        <taxon>Lulworthiaceae</taxon>
        <taxon>Zalerion</taxon>
    </lineage>
</organism>
<accession>A0AAD5RTP5</accession>
<feature type="region of interest" description="Disordered" evidence="1">
    <location>
        <begin position="157"/>
        <end position="185"/>
    </location>
</feature>
<dbReference type="Proteomes" id="UP001201980">
    <property type="component" value="Unassembled WGS sequence"/>
</dbReference>
<proteinExistence type="predicted"/>
<gene>
    <name evidence="2" type="ORF">MKZ38_003841</name>
</gene>